<name>Q98CS2_RHILO</name>
<feature type="domain" description="Autotransporter" evidence="1">
    <location>
        <begin position="63"/>
        <end position="155"/>
    </location>
</feature>
<gene>
    <name evidence="2" type="ordered locus">mll5031</name>
</gene>
<accession>Q98CS2</accession>
<dbReference type="HOGENOM" id="CLU_1502312_0_0_5"/>
<dbReference type="NCBIfam" id="TIGR01414">
    <property type="entry name" value="autotrans_barl"/>
    <property type="match status" value="1"/>
</dbReference>
<dbReference type="AlphaFoldDB" id="Q98CS2"/>
<evidence type="ECO:0000259" key="1">
    <source>
        <dbReference type="Pfam" id="PF03797"/>
    </source>
</evidence>
<proteinExistence type="predicted"/>
<evidence type="ECO:0000313" key="2">
    <source>
        <dbReference type="EMBL" id="BAB51549.1"/>
    </source>
</evidence>
<organism evidence="2 3">
    <name type="scientific">Mesorhizobium japonicum (strain LMG 29417 / CECT 9101 / MAFF 303099)</name>
    <name type="common">Mesorhizobium loti (strain MAFF 303099)</name>
    <dbReference type="NCBI Taxonomy" id="266835"/>
    <lineage>
        <taxon>Bacteria</taxon>
        <taxon>Pseudomonadati</taxon>
        <taxon>Pseudomonadota</taxon>
        <taxon>Alphaproteobacteria</taxon>
        <taxon>Hyphomicrobiales</taxon>
        <taxon>Phyllobacteriaceae</taxon>
        <taxon>Mesorhizobium</taxon>
    </lineage>
</organism>
<evidence type="ECO:0000313" key="3">
    <source>
        <dbReference type="Proteomes" id="UP000000552"/>
    </source>
</evidence>
<dbReference type="InterPro" id="IPR005546">
    <property type="entry name" value="Autotransporte_beta"/>
</dbReference>
<dbReference type="SUPFAM" id="SSF103515">
    <property type="entry name" value="Autotransporter"/>
    <property type="match status" value="1"/>
</dbReference>
<protein>
    <submittedName>
        <fullName evidence="2">Mll5031 protein</fullName>
    </submittedName>
</protein>
<dbReference type="InterPro" id="IPR036709">
    <property type="entry name" value="Autotransporte_beta_dom_sf"/>
</dbReference>
<reference evidence="2 3" key="1">
    <citation type="journal article" date="2000" name="DNA Res.">
        <title>Complete genome structure of the nitrogen-fixing symbiotic bacterium Mesorhizobium loti.</title>
        <authorList>
            <person name="Kaneko T."/>
            <person name="Nakamura Y."/>
            <person name="Sato S."/>
            <person name="Asamizu E."/>
            <person name="Kato T."/>
            <person name="Sasamoto S."/>
            <person name="Watanabe A."/>
            <person name="Idesawa K."/>
            <person name="Ishikawa A."/>
            <person name="Kawashima K."/>
            <person name="Kimura T."/>
            <person name="Kishida Y."/>
            <person name="Kiyokawa C."/>
            <person name="Kohara M."/>
            <person name="Matsumoto M."/>
            <person name="Matsuno A."/>
            <person name="Mochizuki Y."/>
            <person name="Nakayama S."/>
            <person name="Nakazaki N."/>
            <person name="Shimpo S."/>
            <person name="Sugimoto M."/>
            <person name="Takeuchi C."/>
            <person name="Yamada M."/>
            <person name="Tabata S."/>
        </authorList>
    </citation>
    <scope>NUCLEOTIDE SEQUENCE [LARGE SCALE GENOMIC DNA]</scope>
    <source>
        <strain evidence="3">LMG 29417 / CECT 9101 / MAFF 303099</strain>
    </source>
</reference>
<sequence length="179" mass="19341">MAPENVRPNASLIAMQHPLIDLGQARGPSGQGDLKSWATDVPITHCIRSIPAAFAVHQPWSLSLDDTNDRFSSVSFVTDESVSGRRGARLQGETTINGIALQPYLKANIWHDFGGTDRVSFDTTDITTEGRSTSFEFGGGVVAKVTDKVSLFATGDYTTNLGGDKRRILEGNVGISMKW</sequence>
<dbReference type="eggNOG" id="COG3468">
    <property type="taxonomic scope" value="Bacteria"/>
</dbReference>
<dbReference type="Proteomes" id="UP000000552">
    <property type="component" value="Chromosome"/>
</dbReference>
<dbReference type="KEGG" id="mlo:mll5031"/>
<dbReference type="Gene3D" id="2.40.128.130">
    <property type="entry name" value="Autotransporter beta-domain"/>
    <property type="match status" value="1"/>
</dbReference>
<dbReference type="EMBL" id="BA000012">
    <property type="protein sequence ID" value="BAB51549.1"/>
    <property type="molecule type" value="Genomic_DNA"/>
</dbReference>
<dbReference type="Pfam" id="PF03797">
    <property type="entry name" value="Autotransporter"/>
    <property type="match status" value="1"/>
</dbReference>
<dbReference type="InterPro" id="IPR006315">
    <property type="entry name" value="OM_autotransptr_brl_dom"/>
</dbReference>
<dbReference type="GO" id="GO:0019867">
    <property type="term" value="C:outer membrane"/>
    <property type="evidence" value="ECO:0007669"/>
    <property type="project" value="InterPro"/>
</dbReference>